<evidence type="ECO:0000313" key="2">
    <source>
        <dbReference type="Proteomes" id="UP000030711"/>
    </source>
</evidence>
<accession>A0ACC3IPV2</accession>
<organism evidence="1 2">
    <name type="scientific">Eucalyptus grandis</name>
    <name type="common">Flooded gum</name>
    <dbReference type="NCBI Taxonomy" id="71139"/>
    <lineage>
        <taxon>Eukaryota</taxon>
        <taxon>Viridiplantae</taxon>
        <taxon>Streptophyta</taxon>
        <taxon>Embryophyta</taxon>
        <taxon>Tracheophyta</taxon>
        <taxon>Spermatophyta</taxon>
        <taxon>Magnoliopsida</taxon>
        <taxon>eudicotyledons</taxon>
        <taxon>Gunneridae</taxon>
        <taxon>Pentapetalae</taxon>
        <taxon>rosids</taxon>
        <taxon>malvids</taxon>
        <taxon>Myrtales</taxon>
        <taxon>Myrtaceae</taxon>
        <taxon>Myrtoideae</taxon>
        <taxon>Eucalypteae</taxon>
        <taxon>Eucalyptus</taxon>
    </lineage>
</organism>
<proteinExistence type="predicted"/>
<dbReference type="Proteomes" id="UP000030711">
    <property type="component" value="Chromosome 11"/>
</dbReference>
<name>A0ACC3IPV2_EUCGR</name>
<comment type="caution">
    <text evidence="1">The sequence shown here is derived from an EMBL/GenBank/DDBJ whole genome shotgun (WGS) entry which is preliminary data.</text>
</comment>
<keyword evidence="2" id="KW-1185">Reference proteome</keyword>
<reference evidence="1 2" key="1">
    <citation type="journal article" date="2014" name="Nature">
        <title>The genome of Eucalyptus grandis.</title>
        <authorList>
            <person name="Myburg A.A."/>
            <person name="Grattapaglia D."/>
            <person name="Tuskan G.A."/>
            <person name="Hellsten U."/>
            <person name="Hayes R.D."/>
            <person name="Grimwood J."/>
            <person name="Jenkins J."/>
            <person name="Lindquist E."/>
            <person name="Tice H."/>
            <person name="Bauer D."/>
            <person name="Goodstein D.M."/>
            <person name="Dubchak I."/>
            <person name="Poliakov A."/>
            <person name="Mizrachi E."/>
            <person name="Kullan A.R."/>
            <person name="Hussey S.G."/>
            <person name="Pinard D."/>
            <person name="van der Merwe K."/>
            <person name="Singh P."/>
            <person name="van Jaarsveld I."/>
            <person name="Silva-Junior O.B."/>
            <person name="Togawa R.C."/>
            <person name="Pappas M.R."/>
            <person name="Faria D.A."/>
            <person name="Sansaloni C.P."/>
            <person name="Petroli C.D."/>
            <person name="Yang X."/>
            <person name="Ranjan P."/>
            <person name="Tschaplinski T.J."/>
            <person name="Ye C.Y."/>
            <person name="Li T."/>
            <person name="Sterck L."/>
            <person name="Vanneste K."/>
            <person name="Murat F."/>
            <person name="Soler M."/>
            <person name="Clemente H.S."/>
            <person name="Saidi N."/>
            <person name="Cassan-Wang H."/>
            <person name="Dunand C."/>
            <person name="Hefer C.A."/>
            <person name="Bornberg-Bauer E."/>
            <person name="Kersting A.R."/>
            <person name="Vining K."/>
            <person name="Amarasinghe V."/>
            <person name="Ranik M."/>
            <person name="Naithani S."/>
            <person name="Elser J."/>
            <person name="Boyd A.E."/>
            <person name="Liston A."/>
            <person name="Spatafora J.W."/>
            <person name="Dharmwardhana P."/>
            <person name="Raja R."/>
            <person name="Sullivan C."/>
            <person name="Romanel E."/>
            <person name="Alves-Ferreira M."/>
            <person name="Kulheim C."/>
            <person name="Foley W."/>
            <person name="Carocha V."/>
            <person name="Paiva J."/>
            <person name="Kudrna D."/>
            <person name="Brommonschenkel S.H."/>
            <person name="Pasquali G."/>
            <person name="Byrne M."/>
            <person name="Rigault P."/>
            <person name="Tibbits J."/>
            <person name="Spokevicius A."/>
            <person name="Jones R.C."/>
            <person name="Steane D.A."/>
            <person name="Vaillancourt R.E."/>
            <person name="Potts B.M."/>
            <person name="Joubert F."/>
            <person name="Barry K."/>
            <person name="Pappas G.J."/>
            <person name="Strauss S.H."/>
            <person name="Jaiswal P."/>
            <person name="Grima-Pettenati J."/>
            <person name="Salse J."/>
            <person name="Van de Peer Y."/>
            <person name="Rokhsar D.S."/>
            <person name="Schmutz J."/>
        </authorList>
    </citation>
    <scope>NUCLEOTIDE SEQUENCE [LARGE SCALE GENOMIC DNA]</scope>
    <source>
        <strain evidence="2">cv. BRASUZ1</strain>
        <tissue evidence="1">Leaf extractions</tissue>
    </source>
</reference>
<dbReference type="EMBL" id="CM064445">
    <property type="protein sequence ID" value="KAK3403942.1"/>
    <property type="molecule type" value="Genomic_DNA"/>
</dbReference>
<evidence type="ECO:0000313" key="1">
    <source>
        <dbReference type="EMBL" id="KAK3403942.1"/>
    </source>
</evidence>
<sequence>MEALNLLWFRRPIASTTIAPQMPGLLAEADDGLHKVAAEEGGEEEEDSFFELELTVPDCDVRECSTSHGNKKVKDGDFVPVDSDIEKQGSPNSATAKGSRNHRLSHQSSLSLRKILPIDPCSRPQSPISLLKSAPKFRVFMFRKSKSVSASSVEAEKTGDDGEPRSRRGGPFTLKFKVREVPRPDFGRANSSRRSEAGSPSQSPESFIDSSSKRFSKDMIRKYLKLVKPLYVMVSRKQTDAARFSGELSTTSSPAMPPRAPSKMHALLKSPSGFPTAPRRLGKSRSSSASGGLSSPARRDDSLLQQHDGIQSAILHARDPTTPPAIVLHHRDLQAVSGRCPLNREEVPARKRVIVNCNEIPPAFGAIIFQRKIEKGSCFCVVGQTLQKRAWVSLVFVFLFFIFYFLFLLCFFGCREKEVNSK</sequence>
<protein>
    <submittedName>
        <fullName evidence="1">Uncharacterized protein</fullName>
    </submittedName>
</protein>
<gene>
    <name evidence="1" type="ORF">EUGRSUZ_K00299</name>
</gene>